<evidence type="ECO:0000313" key="2">
    <source>
        <dbReference type="Proteomes" id="UP000676853"/>
    </source>
</evidence>
<dbReference type="EMBL" id="JAGXOE010000144">
    <property type="protein sequence ID" value="MBS4104310.1"/>
    <property type="molecule type" value="Genomic_DNA"/>
</dbReference>
<proteinExistence type="predicted"/>
<evidence type="ECO:0000313" key="1">
    <source>
        <dbReference type="EMBL" id="MBS4104310.1"/>
    </source>
</evidence>
<protein>
    <recommendedName>
        <fullName evidence="3">ArnR1-like winged helix-turn-helix domain-containing protein</fullName>
    </recommendedName>
</protein>
<gene>
    <name evidence="1" type="ORF">KFZ73_24155</name>
</gene>
<dbReference type="InterPro" id="IPR036390">
    <property type="entry name" value="WH_DNA-bd_sf"/>
</dbReference>
<dbReference type="Proteomes" id="UP000676853">
    <property type="component" value="Unassembled WGS sequence"/>
</dbReference>
<organism evidence="1 2">
    <name type="scientific">Tsukamurella paurometabola</name>
    <name type="common">Corynebacterium paurometabolum</name>
    <dbReference type="NCBI Taxonomy" id="2061"/>
    <lineage>
        <taxon>Bacteria</taxon>
        <taxon>Bacillati</taxon>
        <taxon>Actinomycetota</taxon>
        <taxon>Actinomycetes</taxon>
        <taxon>Mycobacteriales</taxon>
        <taxon>Tsukamurellaceae</taxon>
        <taxon>Tsukamurella</taxon>
    </lineage>
</organism>
<keyword evidence="2" id="KW-1185">Reference proteome</keyword>
<comment type="caution">
    <text evidence="1">The sequence shown here is derived from an EMBL/GenBank/DDBJ whole genome shotgun (WGS) entry which is preliminary data.</text>
</comment>
<reference evidence="1 2" key="1">
    <citation type="submission" date="2021-04" db="EMBL/GenBank/DDBJ databases">
        <title>Whole genome sequence analysis of a thiophenic sulfur metabolizing bacteria.</title>
        <authorList>
            <person name="Akhtar N."/>
            <person name="Akram J."/>
            <person name="Aslam A."/>
        </authorList>
    </citation>
    <scope>NUCLEOTIDE SEQUENCE [LARGE SCALE GENOMIC DNA]</scope>
    <source>
        <strain evidence="1 2">3OW</strain>
    </source>
</reference>
<dbReference type="SUPFAM" id="SSF46785">
    <property type="entry name" value="Winged helix' DNA-binding domain"/>
    <property type="match status" value="1"/>
</dbReference>
<name>A0ABS5NJ63_TSUPA</name>
<accession>A0ABS5NJ63</accession>
<evidence type="ECO:0008006" key="3">
    <source>
        <dbReference type="Google" id="ProtNLM"/>
    </source>
</evidence>
<dbReference type="RefSeq" id="WP_212555369.1">
    <property type="nucleotide sequence ID" value="NZ_JAGXOE010000144.1"/>
</dbReference>
<sequence length="78" mass="8179">MTFADRGHAAVAGALVDSPRTPISISMCAGMSMPVTVSILDAMRRKGLVAHGAGDTWSLTERGRMMHDYPAGVTCAES</sequence>